<keyword evidence="1" id="KW-0472">Membrane</keyword>
<feature type="transmembrane region" description="Helical" evidence="1">
    <location>
        <begin position="29"/>
        <end position="50"/>
    </location>
</feature>
<evidence type="ECO:0000313" key="2">
    <source>
        <dbReference type="EMBL" id="PSS28206.1"/>
    </source>
</evidence>
<evidence type="ECO:0000256" key="1">
    <source>
        <dbReference type="SAM" id="Phobius"/>
    </source>
</evidence>
<proteinExistence type="predicted"/>
<sequence>SFHHFIHPLSKAKENSKTFLLFLHLSESILLAMHFSFIRLLVLLFSVSVIHAYQNGLNERADGAVISESDHQDLQARNPAGSATDISKFGKPGRLCPGEKPTGKDKLGFACVLTKDKKGKGSSCKAPKCMTGEFKVLADKAKAQMPKPKKGSRDIRQSRVTRNVLEQRAMCENAQCDDDDDCAFYPGGCNVCLGWCAIIRNG</sequence>
<dbReference type="RefSeq" id="XP_024725731.1">
    <property type="nucleotide sequence ID" value="XM_024865481.1"/>
</dbReference>
<dbReference type="EMBL" id="KZ679006">
    <property type="protein sequence ID" value="PSS28206.1"/>
    <property type="molecule type" value="Genomic_DNA"/>
</dbReference>
<gene>
    <name evidence="2" type="ORF">M430DRAFT_269612</name>
</gene>
<dbReference type="InParanoid" id="A0A2T3BFL2"/>
<evidence type="ECO:0000313" key="3">
    <source>
        <dbReference type="Proteomes" id="UP000241818"/>
    </source>
</evidence>
<accession>A0A2T3BFL2</accession>
<dbReference type="AlphaFoldDB" id="A0A2T3BFL2"/>
<reference evidence="2 3" key="1">
    <citation type="journal article" date="2018" name="New Phytol.">
        <title>Comparative genomics and transcriptomics depict ericoid mycorrhizal fungi as versatile saprotrophs and plant mutualists.</title>
        <authorList>
            <person name="Martino E."/>
            <person name="Morin E."/>
            <person name="Grelet G.A."/>
            <person name="Kuo A."/>
            <person name="Kohler A."/>
            <person name="Daghino S."/>
            <person name="Barry K.W."/>
            <person name="Cichocki N."/>
            <person name="Clum A."/>
            <person name="Dockter R.B."/>
            <person name="Hainaut M."/>
            <person name="Kuo R.C."/>
            <person name="LaButti K."/>
            <person name="Lindahl B.D."/>
            <person name="Lindquist E.A."/>
            <person name="Lipzen A."/>
            <person name="Khouja H.R."/>
            <person name="Magnuson J."/>
            <person name="Murat C."/>
            <person name="Ohm R.A."/>
            <person name="Singer S.W."/>
            <person name="Spatafora J.W."/>
            <person name="Wang M."/>
            <person name="Veneault-Fourrey C."/>
            <person name="Henrissat B."/>
            <person name="Grigoriev I.V."/>
            <person name="Martin F.M."/>
            <person name="Perotto S."/>
        </authorList>
    </citation>
    <scope>NUCLEOTIDE SEQUENCE [LARGE SCALE GENOMIC DNA]</scope>
    <source>
        <strain evidence="2 3">ATCC 22711</strain>
    </source>
</reference>
<dbReference type="Proteomes" id="UP000241818">
    <property type="component" value="Unassembled WGS sequence"/>
</dbReference>
<feature type="non-terminal residue" evidence="2">
    <location>
        <position position="1"/>
    </location>
</feature>
<name>A0A2T3BFL2_AMORE</name>
<keyword evidence="1" id="KW-0812">Transmembrane</keyword>
<dbReference type="GeneID" id="36573562"/>
<keyword evidence="3" id="KW-1185">Reference proteome</keyword>
<organism evidence="2 3">
    <name type="scientific">Amorphotheca resinae ATCC 22711</name>
    <dbReference type="NCBI Taxonomy" id="857342"/>
    <lineage>
        <taxon>Eukaryota</taxon>
        <taxon>Fungi</taxon>
        <taxon>Dikarya</taxon>
        <taxon>Ascomycota</taxon>
        <taxon>Pezizomycotina</taxon>
        <taxon>Leotiomycetes</taxon>
        <taxon>Helotiales</taxon>
        <taxon>Amorphothecaceae</taxon>
        <taxon>Amorphotheca</taxon>
    </lineage>
</organism>
<keyword evidence="1" id="KW-1133">Transmembrane helix</keyword>
<protein>
    <submittedName>
        <fullName evidence="2">Uncharacterized protein</fullName>
    </submittedName>
</protein>